<organism evidence="1 2">
    <name type="scientific">Mucilaginibacter pocheonensis</name>
    <dbReference type="NCBI Taxonomy" id="398050"/>
    <lineage>
        <taxon>Bacteria</taxon>
        <taxon>Pseudomonadati</taxon>
        <taxon>Bacteroidota</taxon>
        <taxon>Sphingobacteriia</taxon>
        <taxon>Sphingobacteriales</taxon>
        <taxon>Sphingobacteriaceae</taxon>
        <taxon>Mucilaginibacter</taxon>
    </lineage>
</organism>
<reference evidence="1 2" key="1">
    <citation type="submission" date="2023-07" db="EMBL/GenBank/DDBJ databases">
        <title>Sorghum-associated microbial communities from plants grown in Nebraska, USA.</title>
        <authorList>
            <person name="Schachtman D."/>
        </authorList>
    </citation>
    <scope>NUCLEOTIDE SEQUENCE [LARGE SCALE GENOMIC DNA]</scope>
    <source>
        <strain evidence="1 2">3262</strain>
    </source>
</reference>
<dbReference type="EMBL" id="JAVDUU010000003">
    <property type="protein sequence ID" value="MDR6943006.1"/>
    <property type="molecule type" value="Genomic_DNA"/>
</dbReference>
<accession>A0ABU1TDS7</accession>
<dbReference type="Proteomes" id="UP001247620">
    <property type="component" value="Unassembled WGS sequence"/>
</dbReference>
<proteinExistence type="predicted"/>
<evidence type="ECO:0000313" key="2">
    <source>
        <dbReference type="Proteomes" id="UP001247620"/>
    </source>
</evidence>
<name>A0ABU1TDS7_9SPHI</name>
<evidence type="ECO:0000313" key="1">
    <source>
        <dbReference type="EMBL" id="MDR6943006.1"/>
    </source>
</evidence>
<sequence>MQTLRRCIVLSLFFYSFILVGKSQTKEINDFTKFVGKAYKVPDSLKQNCEWIYAFVKLKTDARNKVVKIGFINKVPQAIKAGFGFLIGYQFSKAMKTNGHPIVFYFSIDNSEICKPKPGDFIYYYPNQVVEIITSTLLQIKKEDPKTIFIPELIVKKFYETQH</sequence>
<keyword evidence="2" id="KW-1185">Reference proteome</keyword>
<dbReference type="RefSeq" id="WP_310096594.1">
    <property type="nucleotide sequence ID" value="NZ_JAVDUU010000003.1"/>
</dbReference>
<comment type="caution">
    <text evidence="1">The sequence shown here is derived from an EMBL/GenBank/DDBJ whole genome shotgun (WGS) entry which is preliminary data.</text>
</comment>
<protein>
    <submittedName>
        <fullName evidence="1">Uncharacterized protein</fullName>
    </submittedName>
</protein>
<gene>
    <name evidence="1" type="ORF">J2W55_002859</name>
</gene>